<evidence type="ECO:0000259" key="6">
    <source>
        <dbReference type="Pfam" id="PF00881"/>
    </source>
</evidence>
<name>E1R5A5_SEDSS</name>
<gene>
    <name evidence="7" type="ordered locus">Spirs_3135</name>
</gene>
<dbReference type="Pfam" id="PF00881">
    <property type="entry name" value="Nitroreductase"/>
    <property type="match status" value="1"/>
</dbReference>
<proteinExistence type="inferred from homology"/>
<sequence length="250" mass="28045">MNELIDSMMSRKSVRVFLDKAVEEEKKALLIEAARRAPTAGNLMLYSIIDVTDQELKEKLAISCDHQPFIAKAPIVLIFLADPNRLWDLYRAGQVPESCNESGEAFIQKPALSDLMLASCDAMAAAQNVVIAAQSLGLGSCYIGDIMEQIEEHREMLGLPSSVFPLTMLVIGYPTEAASRRKQTDRYPLWAMTFENHYKSLTPKELATMTGKEDIKKEALRIYKKKTGADFSFEMRRSVKKGLMPFTETP</sequence>
<keyword evidence="4 5" id="KW-0560">Oxidoreductase</keyword>
<dbReference type="InterPro" id="IPR029479">
    <property type="entry name" value="Nitroreductase"/>
</dbReference>
<evidence type="ECO:0000256" key="4">
    <source>
        <dbReference type="ARBA" id="ARBA00023002"/>
    </source>
</evidence>
<dbReference type="PANTHER" id="PTHR43425">
    <property type="entry name" value="OXYGEN-INSENSITIVE NADPH NITROREDUCTASE"/>
    <property type="match status" value="1"/>
</dbReference>
<dbReference type="Gene3D" id="3.40.109.10">
    <property type="entry name" value="NADH Oxidase"/>
    <property type="match status" value="1"/>
</dbReference>
<dbReference type="InterPro" id="IPR000415">
    <property type="entry name" value="Nitroreductase-like"/>
</dbReference>
<dbReference type="Proteomes" id="UP000002318">
    <property type="component" value="Chromosome"/>
</dbReference>
<dbReference type="InterPro" id="IPR016446">
    <property type="entry name" value="Flavin_OxRdtase_Frp"/>
</dbReference>
<dbReference type="SUPFAM" id="SSF55469">
    <property type="entry name" value="FMN-dependent nitroreductase-like"/>
    <property type="match status" value="1"/>
</dbReference>
<dbReference type="KEGG" id="ssm:Spirs_3135"/>
<organism evidence="7 8">
    <name type="scientific">Sediminispirochaeta smaragdinae (strain DSM 11293 / JCM 15392 / SEBR 4228)</name>
    <name type="common">Spirochaeta smaragdinae</name>
    <dbReference type="NCBI Taxonomy" id="573413"/>
    <lineage>
        <taxon>Bacteria</taxon>
        <taxon>Pseudomonadati</taxon>
        <taxon>Spirochaetota</taxon>
        <taxon>Spirochaetia</taxon>
        <taxon>Spirochaetales</taxon>
        <taxon>Spirochaetaceae</taxon>
        <taxon>Sediminispirochaeta</taxon>
    </lineage>
</organism>
<evidence type="ECO:0000313" key="7">
    <source>
        <dbReference type="EMBL" id="ADK82233.1"/>
    </source>
</evidence>
<dbReference type="PANTHER" id="PTHR43425:SF2">
    <property type="entry name" value="OXYGEN-INSENSITIVE NADPH NITROREDUCTASE"/>
    <property type="match status" value="1"/>
</dbReference>
<reference evidence="7 8" key="1">
    <citation type="journal article" date="2010" name="Stand. Genomic Sci.">
        <title>Complete genome sequence of Spirochaeta smaragdinae type strain (SEBR 4228).</title>
        <authorList>
            <person name="Mavromatis K."/>
            <person name="Yasawong M."/>
            <person name="Chertkov O."/>
            <person name="Lapidus A."/>
            <person name="Lucas S."/>
            <person name="Nolan M."/>
            <person name="Del Rio T.G."/>
            <person name="Tice H."/>
            <person name="Cheng J.F."/>
            <person name="Pitluck S."/>
            <person name="Liolios K."/>
            <person name="Ivanova N."/>
            <person name="Tapia R."/>
            <person name="Han C."/>
            <person name="Bruce D."/>
            <person name="Goodwin L."/>
            <person name="Pati A."/>
            <person name="Chen A."/>
            <person name="Palaniappan K."/>
            <person name="Land M."/>
            <person name="Hauser L."/>
            <person name="Chang Y.J."/>
            <person name="Jeffries C.D."/>
            <person name="Detter J.C."/>
            <person name="Rohde M."/>
            <person name="Brambilla E."/>
            <person name="Spring S."/>
            <person name="Goker M."/>
            <person name="Sikorski J."/>
            <person name="Woyke T."/>
            <person name="Bristow J."/>
            <person name="Eisen J.A."/>
            <person name="Markowitz V."/>
            <person name="Hugenholtz P."/>
            <person name="Klenk H.P."/>
            <person name="Kyrpides N.C."/>
        </authorList>
    </citation>
    <scope>NUCLEOTIDE SEQUENCE [LARGE SCALE GENOMIC DNA]</scope>
    <source>
        <strain evidence="8">DSM 11293 / JCM 15392 / SEBR 4228</strain>
    </source>
</reference>
<evidence type="ECO:0000256" key="5">
    <source>
        <dbReference type="PIRNR" id="PIRNR005426"/>
    </source>
</evidence>
<keyword evidence="3 5" id="KW-0288">FMN</keyword>
<dbReference type="OrthoDB" id="9775805at2"/>
<protein>
    <submittedName>
        <fullName evidence="7">Nitroreductase</fullName>
    </submittedName>
</protein>
<dbReference type="GO" id="GO:0016491">
    <property type="term" value="F:oxidoreductase activity"/>
    <property type="evidence" value="ECO:0007669"/>
    <property type="project" value="UniProtKB-UniRule"/>
</dbReference>
<dbReference type="PIRSF" id="PIRSF005426">
    <property type="entry name" value="Frp"/>
    <property type="match status" value="1"/>
</dbReference>
<dbReference type="AlphaFoldDB" id="E1R5A5"/>
<keyword evidence="2 5" id="KW-0285">Flavoprotein</keyword>
<accession>E1R5A5</accession>
<dbReference type="STRING" id="573413.Spirs_3135"/>
<evidence type="ECO:0000256" key="2">
    <source>
        <dbReference type="ARBA" id="ARBA00022630"/>
    </source>
</evidence>
<evidence type="ECO:0000256" key="1">
    <source>
        <dbReference type="ARBA" id="ARBA00008366"/>
    </source>
</evidence>
<dbReference type="HOGENOM" id="CLU_070764_0_1_12"/>
<evidence type="ECO:0000313" key="8">
    <source>
        <dbReference type="Proteomes" id="UP000002318"/>
    </source>
</evidence>
<comment type="similarity">
    <text evidence="1 5">Belongs to the flavin oxidoreductase frp family.</text>
</comment>
<dbReference type="RefSeq" id="WP_013255692.1">
    <property type="nucleotide sequence ID" value="NC_014364.1"/>
</dbReference>
<evidence type="ECO:0000256" key="3">
    <source>
        <dbReference type="ARBA" id="ARBA00022643"/>
    </source>
</evidence>
<feature type="domain" description="Nitroreductase" evidence="6">
    <location>
        <begin position="9"/>
        <end position="173"/>
    </location>
</feature>
<dbReference type="eggNOG" id="COG0778">
    <property type="taxonomic scope" value="Bacteria"/>
</dbReference>
<keyword evidence="5" id="KW-0521">NADP</keyword>
<dbReference type="EMBL" id="CP002116">
    <property type="protein sequence ID" value="ADK82233.1"/>
    <property type="molecule type" value="Genomic_DNA"/>
</dbReference>
<keyword evidence="8" id="KW-1185">Reference proteome</keyword>